<dbReference type="Gene3D" id="3.20.20.105">
    <property type="entry name" value="Queuine tRNA-ribosyltransferase-like"/>
    <property type="match status" value="1"/>
</dbReference>
<feature type="region of interest" description="Disordered" evidence="1">
    <location>
        <begin position="298"/>
        <end position="317"/>
    </location>
</feature>
<evidence type="ECO:0000313" key="4">
    <source>
        <dbReference type="Proteomes" id="UP000077266"/>
    </source>
</evidence>
<dbReference type="SUPFAM" id="SSF51713">
    <property type="entry name" value="tRNA-guanine transglycosylase"/>
    <property type="match status" value="2"/>
</dbReference>
<dbReference type="OrthoDB" id="27601at2759"/>
<feature type="compositionally biased region" description="Polar residues" evidence="1">
    <location>
        <begin position="299"/>
        <end position="309"/>
    </location>
</feature>
<evidence type="ECO:0000313" key="3">
    <source>
        <dbReference type="EMBL" id="KZV84281.1"/>
    </source>
</evidence>
<organism evidence="3 4">
    <name type="scientific">Exidia glandulosa HHB12029</name>
    <dbReference type="NCBI Taxonomy" id="1314781"/>
    <lineage>
        <taxon>Eukaryota</taxon>
        <taxon>Fungi</taxon>
        <taxon>Dikarya</taxon>
        <taxon>Basidiomycota</taxon>
        <taxon>Agaricomycotina</taxon>
        <taxon>Agaricomycetes</taxon>
        <taxon>Auriculariales</taxon>
        <taxon>Exidiaceae</taxon>
        <taxon>Exidia</taxon>
    </lineage>
</organism>
<dbReference type="EMBL" id="KV426232">
    <property type="protein sequence ID" value="KZV84281.1"/>
    <property type="molecule type" value="Genomic_DNA"/>
</dbReference>
<proteinExistence type="predicted"/>
<feature type="domain" description="tRNA-guanine(15) transglycosylase-like" evidence="2">
    <location>
        <begin position="317"/>
        <end position="502"/>
    </location>
</feature>
<evidence type="ECO:0000256" key="1">
    <source>
        <dbReference type="SAM" id="MobiDB-lite"/>
    </source>
</evidence>
<reference evidence="3 4" key="1">
    <citation type="journal article" date="2016" name="Mol. Biol. Evol.">
        <title>Comparative Genomics of Early-Diverging Mushroom-Forming Fungi Provides Insights into the Origins of Lignocellulose Decay Capabilities.</title>
        <authorList>
            <person name="Nagy L.G."/>
            <person name="Riley R."/>
            <person name="Tritt A."/>
            <person name="Adam C."/>
            <person name="Daum C."/>
            <person name="Floudas D."/>
            <person name="Sun H."/>
            <person name="Yadav J.S."/>
            <person name="Pangilinan J."/>
            <person name="Larsson K.H."/>
            <person name="Matsuura K."/>
            <person name="Barry K."/>
            <person name="Labutti K."/>
            <person name="Kuo R."/>
            <person name="Ohm R.A."/>
            <person name="Bhattacharya S.S."/>
            <person name="Shirouzu T."/>
            <person name="Yoshinaga Y."/>
            <person name="Martin F.M."/>
            <person name="Grigoriev I.V."/>
            <person name="Hibbett D.S."/>
        </authorList>
    </citation>
    <scope>NUCLEOTIDE SEQUENCE [LARGE SCALE GENOMIC DNA]</scope>
    <source>
        <strain evidence="3 4">HHB12029</strain>
    </source>
</reference>
<dbReference type="STRING" id="1314781.A0A165DDE6"/>
<protein>
    <submittedName>
        <fullName evidence="3">tRNA-guanine transglycosylase</fullName>
    </submittedName>
</protein>
<accession>A0A165DDE6</accession>
<dbReference type="Proteomes" id="UP000077266">
    <property type="component" value="Unassembled WGS sequence"/>
</dbReference>
<dbReference type="PANTHER" id="PTHR46064">
    <property type="entry name" value="QUEUINE TRNA-RIBOSYLTRANSFERASE ACCESSORY SUBUNIT 2"/>
    <property type="match status" value="1"/>
</dbReference>
<feature type="domain" description="tRNA-guanine(15) transglycosylase-like" evidence="2">
    <location>
        <begin position="20"/>
        <end position="224"/>
    </location>
</feature>
<dbReference type="Pfam" id="PF01702">
    <property type="entry name" value="TGT"/>
    <property type="match status" value="2"/>
</dbReference>
<dbReference type="GO" id="GO:0006400">
    <property type="term" value="P:tRNA modification"/>
    <property type="evidence" value="ECO:0007669"/>
    <property type="project" value="InterPro"/>
</dbReference>
<dbReference type="PANTHER" id="PTHR46064:SF1">
    <property type="entry name" value="QUEUINE TRNA-RIBOSYLTRANSFERASE ACCESSORY SUBUNIT 2"/>
    <property type="match status" value="1"/>
</dbReference>
<dbReference type="AlphaFoldDB" id="A0A165DDE6"/>
<name>A0A165DDE6_EXIGL</name>
<gene>
    <name evidence="3" type="ORF">EXIGLDRAFT_655225</name>
</gene>
<dbReference type="InParanoid" id="A0A165DDE6"/>
<keyword evidence="4" id="KW-1185">Reference proteome</keyword>
<evidence type="ECO:0000259" key="2">
    <source>
        <dbReference type="Pfam" id="PF01702"/>
    </source>
</evidence>
<dbReference type="InterPro" id="IPR002616">
    <property type="entry name" value="tRNA_ribo_trans-like"/>
</dbReference>
<dbReference type="FunCoup" id="A0A165DDE6">
    <property type="interactions" value="473"/>
</dbReference>
<sequence length="540" mass="59027">MSTISFKLKPDPSSSTTATAGRLGTLLVTRPDGAQLDIETPNFLASTSRGAVPHLSRDHVLASSSTRGLHVTYDSFLEQSPPLPPLYPSERPMHDFLAYPASKHILSLSLRDTDDTRTAPTNGNDFVNVWTARGVRRTVPKPFHDDVVKCHVDILEAISDIPTTAPPYSQRRLEKSVERTSGWLADLLRRHRPEERLTPGILANMVGGTSVQARKAFAVALQETVGGRKLVDDLLGVSFDLAHLRTVLDAARPTIVVEEDVIEEVQTADAVVLVEEHTVIQATVDLVEAAAKEDAADGSPTTLIASSSTRHPDTPTRHPLVPYLDASLHSIPPSKLRVARSTRSPHDVLLLVRDAGIDLFDARWAQDAASVGVALTFVFPAAADLPPSSDVGINLYDAVYAYDHQPLTSLPCDCISCTPLPQSSIPHTTSSPSDALPRTEPDASYRRSYIHHLLRTHEMSAHALLAAHNLSVLERFFASIRHHLLSGSSEFGEEVERFVKTYDGSMKLLEQARLDWKDVDLARGKGRLAREKVKMAEAEG</sequence>
<dbReference type="InterPro" id="IPR036511">
    <property type="entry name" value="TGT-like_sf"/>
</dbReference>
<dbReference type="InterPro" id="IPR050852">
    <property type="entry name" value="Queuine_tRNA-ribosyltrfase"/>
</dbReference>